<accession>A0A9P1DZV8</accession>
<dbReference type="AlphaFoldDB" id="A0A9P1DZV8"/>
<dbReference type="Proteomes" id="UP001152484">
    <property type="component" value="Unassembled WGS sequence"/>
</dbReference>
<evidence type="ECO:0000313" key="3">
    <source>
        <dbReference type="Proteomes" id="UP001152484"/>
    </source>
</evidence>
<sequence>MCQNPEKRKNRNMKETMNEKQKEKKEKQKEEEEEKKKKKKKTRKKPEIRRKIKSMVVDGEGGKVEVAEATKAEAVRRKYRAVELATRQIYGEKVRCSYSALVYGE</sequence>
<feature type="region of interest" description="Disordered" evidence="1">
    <location>
        <begin position="1"/>
        <end position="51"/>
    </location>
</feature>
<feature type="compositionally biased region" description="Basic and acidic residues" evidence="1">
    <location>
        <begin position="12"/>
        <end position="30"/>
    </location>
</feature>
<feature type="compositionally biased region" description="Basic residues" evidence="1">
    <location>
        <begin position="36"/>
        <end position="51"/>
    </location>
</feature>
<evidence type="ECO:0000256" key="1">
    <source>
        <dbReference type="SAM" id="MobiDB-lite"/>
    </source>
</evidence>
<name>A0A9P1DZV8_CUSEU</name>
<reference evidence="2" key="1">
    <citation type="submission" date="2022-07" db="EMBL/GenBank/DDBJ databases">
        <authorList>
            <person name="Macas J."/>
            <person name="Novak P."/>
            <person name="Neumann P."/>
        </authorList>
    </citation>
    <scope>NUCLEOTIDE SEQUENCE</scope>
</reference>
<evidence type="ECO:0000313" key="2">
    <source>
        <dbReference type="EMBL" id="CAH9068247.1"/>
    </source>
</evidence>
<gene>
    <name evidence="2" type="ORF">CEURO_LOCUS2778</name>
</gene>
<protein>
    <submittedName>
        <fullName evidence="2">Uncharacterized protein</fullName>
    </submittedName>
</protein>
<comment type="caution">
    <text evidence="2">The sequence shown here is derived from an EMBL/GenBank/DDBJ whole genome shotgun (WGS) entry which is preliminary data.</text>
</comment>
<dbReference type="EMBL" id="CAMAPE010000005">
    <property type="protein sequence ID" value="CAH9068247.1"/>
    <property type="molecule type" value="Genomic_DNA"/>
</dbReference>
<organism evidence="2 3">
    <name type="scientific">Cuscuta europaea</name>
    <name type="common">European dodder</name>
    <dbReference type="NCBI Taxonomy" id="41803"/>
    <lineage>
        <taxon>Eukaryota</taxon>
        <taxon>Viridiplantae</taxon>
        <taxon>Streptophyta</taxon>
        <taxon>Embryophyta</taxon>
        <taxon>Tracheophyta</taxon>
        <taxon>Spermatophyta</taxon>
        <taxon>Magnoliopsida</taxon>
        <taxon>eudicotyledons</taxon>
        <taxon>Gunneridae</taxon>
        <taxon>Pentapetalae</taxon>
        <taxon>asterids</taxon>
        <taxon>lamiids</taxon>
        <taxon>Solanales</taxon>
        <taxon>Convolvulaceae</taxon>
        <taxon>Cuscuteae</taxon>
        <taxon>Cuscuta</taxon>
        <taxon>Cuscuta subgen. Cuscuta</taxon>
    </lineage>
</organism>
<keyword evidence="3" id="KW-1185">Reference proteome</keyword>
<proteinExistence type="predicted"/>